<gene>
    <name evidence="9" type="primary">LOC139077067</name>
    <name evidence="8" type="synonym">LOC139077066</name>
</gene>
<feature type="domain" description="CCHC-type" evidence="6">
    <location>
        <begin position="411"/>
        <end position="426"/>
    </location>
</feature>
<dbReference type="Pfam" id="PF19317">
    <property type="entry name" value="Gag_p24_C"/>
    <property type="match status" value="1"/>
</dbReference>
<dbReference type="InterPro" id="IPR008919">
    <property type="entry name" value="Retrov_capsid_N"/>
</dbReference>
<dbReference type="InterPro" id="IPR045345">
    <property type="entry name" value="Gag_p24_C"/>
</dbReference>
<proteinExistence type="predicted"/>
<dbReference type="InterPro" id="IPR003322">
    <property type="entry name" value="B_retro_matrix"/>
</dbReference>
<dbReference type="SUPFAM" id="SSF47353">
    <property type="entry name" value="Retrovirus capsid dimerization domain-like"/>
    <property type="match status" value="1"/>
</dbReference>
<protein>
    <submittedName>
        <fullName evidence="8 9">Endogenous retrovirus group K member 5 Gag polyprotein-like</fullName>
    </submittedName>
</protein>
<dbReference type="Gene3D" id="4.10.60.10">
    <property type="entry name" value="Zinc finger, CCHC-type"/>
    <property type="match status" value="1"/>
</dbReference>
<dbReference type="Gene3D" id="1.10.150.490">
    <property type="entry name" value="Retroviral GAG p10 protein"/>
    <property type="match status" value="1"/>
</dbReference>
<organism evidence="7 9">
    <name type="scientific">Equus przewalskii</name>
    <name type="common">Przewalski's horse</name>
    <name type="synonym">Equus caballus przewalskii</name>
    <dbReference type="NCBI Taxonomy" id="9798"/>
    <lineage>
        <taxon>Eukaryota</taxon>
        <taxon>Metazoa</taxon>
        <taxon>Chordata</taxon>
        <taxon>Craniata</taxon>
        <taxon>Vertebrata</taxon>
        <taxon>Euteleostomi</taxon>
        <taxon>Mammalia</taxon>
        <taxon>Eutheria</taxon>
        <taxon>Laurasiatheria</taxon>
        <taxon>Perissodactyla</taxon>
        <taxon>Equidae</taxon>
        <taxon>Equus</taxon>
    </lineage>
</organism>
<keyword evidence="7" id="KW-1185">Reference proteome</keyword>
<evidence type="ECO:0000256" key="1">
    <source>
        <dbReference type="ARBA" id="ARBA00022723"/>
    </source>
</evidence>
<evidence type="ECO:0000256" key="2">
    <source>
        <dbReference type="ARBA" id="ARBA00022771"/>
    </source>
</evidence>
<dbReference type="Proteomes" id="UP001652662">
    <property type="component" value="Chromosome 18"/>
</dbReference>
<keyword evidence="2 4" id="KW-0863">Zinc-finger</keyword>
<dbReference type="SMART" id="SM00343">
    <property type="entry name" value="ZnF_C2HC"/>
    <property type="match status" value="2"/>
</dbReference>
<dbReference type="PANTHER" id="PTHR40389:SF3">
    <property type="entry name" value="IGE-BINDING PROTEIN"/>
    <property type="match status" value="1"/>
</dbReference>
<dbReference type="InterPro" id="IPR050195">
    <property type="entry name" value="Primate_lentivir_Gag_pol-like"/>
</dbReference>
<accession>A0ABM4LF24</accession>
<dbReference type="SUPFAM" id="SSF57756">
    <property type="entry name" value="Retrovirus zinc finger-like domains"/>
    <property type="match status" value="2"/>
</dbReference>
<dbReference type="Pfam" id="PF02337">
    <property type="entry name" value="Gag_p10"/>
    <property type="match status" value="1"/>
</dbReference>
<dbReference type="Gene3D" id="1.10.1200.30">
    <property type="match status" value="1"/>
</dbReference>
<dbReference type="PROSITE" id="PS50158">
    <property type="entry name" value="ZF_CCHC"/>
    <property type="match status" value="1"/>
</dbReference>
<evidence type="ECO:0000259" key="6">
    <source>
        <dbReference type="PROSITE" id="PS50158"/>
    </source>
</evidence>
<evidence type="ECO:0000256" key="4">
    <source>
        <dbReference type="PROSITE-ProRule" id="PRU00047"/>
    </source>
</evidence>
<dbReference type="RefSeq" id="XP_070439041.1">
    <property type="nucleotide sequence ID" value="XM_070582940.1"/>
</dbReference>
<feature type="compositionally biased region" description="Low complexity" evidence="5">
    <location>
        <begin position="54"/>
        <end position="64"/>
    </location>
</feature>
<evidence type="ECO:0000313" key="8">
    <source>
        <dbReference type="RefSeq" id="XP_070439041.1"/>
    </source>
</evidence>
<dbReference type="Gene3D" id="1.10.375.10">
    <property type="entry name" value="Human Immunodeficiency Virus Type 1 Capsid Protein"/>
    <property type="match status" value="1"/>
</dbReference>
<dbReference type="GeneID" id="139077067"/>
<evidence type="ECO:0000256" key="5">
    <source>
        <dbReference type="SAM" id="MobiDB-lite"/>
    </source>
</evidence>
<dbReference type="InterPro" id="IPR001878">
    <property type="entry name" value="Znf_CCHC"/>
</dbReference>
<evidence type="ECO:0000313" key="9">
    <source>
        <dbReference type="RefSeq" id="XP_070439042.1"/>
    </source>
</evidence>
<dbReference type="Pfam" id="PF00098">
    <property type="entry name" value="zf-CCHC"/>
    <property type="match status" value="1"/>
</dbReference>
<dbReference type="PANTHER" id="PTHR40389">
    <property type="entry name" value="ENDOGENOUS RETROVIRUS GROUP K MEMBER 24 GAG POLYPROTEIN-RELATED"/>
    <property type="match status" value="1"/>
</dbReference>
<dbReference type="InterPro" id="IPR038124">
    <property type="entry name" value="B_retro_matrix_sf"/>
</dbReference>
<sequence length="556" mass="61493">MVGAQLRKYYAQKGPEGIPVDAFALWNLIRDTLDPQPEEMKATSPGEPSPGEPAPSRSLASAPPIKNDNGNILSPPDQEGLDEAAATYHNDEPWGFPVKVCPKRPPPQVPQKPPEYLARPLPPPPSFEKLVPSSRVRAALREAALDGDLNFSLACPVEIGEFDEDIYWEPLPYKLLKELKMACTEYGSQAPYTTALMEVIASKWMIPYDWTQVAKTCLAGGQYLLWKAEYEDLVRRQVSLNKKFKKEEITMDMLLGEGDYVTTNKQMLMGKEALLQVRSCAIKAWNSLPTNAKKATTLSEIRQGPQESYEDFVARLLQAVKRVITNEEAANILTKQLAFENANAPCQTLLRPIRKFGSLTDYIKQCADFTPAFMQGVAMAAALKGESPLYCMQTMTKKGNRAVRVDGENACFSCGQQGHFSRQCPNKAPRQARQPTPQIFQKVQPQDMKGAPKSLCPRCQKGFHWAKECRSKFHKDGQFLGSPQVTLLTPSSRCLGPIPAANPPVQGNGQRGLPQAPTIMGASTLNTSIPFVPSQASFEPLQGVQDWTSVPPPQQY</sequence>
<keyword evidence="3" id="KW-0862">Zinc</keyword>
<evidence type="ECO:0000313" key="7">
    <source>
        <dbReference type="Proteomes" id="UP001652662"/>
    </source>
</evidence>
<dbReference type="RefSeq" id="XP_070439042.1">
    <property type="nucleotide sequence ID" value="XM_070582941.1"/>
</dbReference>
<dbReference type="InterPro" id="IPR008916">
    <property type="entry name" value="Retrov_capsid_C"/>
</dbReference>
<evidence type="ECO:0000256" key="3">
    <source>
        <dbReference type="ARBA" id="ARBA00022833"/>
    </source>
</evidence>
<dbReference type="Pfam" id="PF14787">
    <property type="entry name" value="zf-CCHC_5"/>
    <property type="match status" value="1"/>
</dbReference>
<dbReference type="InterPro" id="IPR036875">
    <property type="entry name" value="Znf_CCHC_sf"/>
</dbReference>
<dbReference type="SUPFAM" id="SSF47943">
    <property type="entry name" value="Retrovirus capsid protein, N-terminal core domain"/>
    <property type="match status" value="1"/>
</dbReference>
<reference evidence="8 9" key="1">
    <citation type="submission" date="2025-05" db="UniProtKB">
        <authorList>
            <consortium name="RefSeq"/>
        </authorList>
    </citation>
    <scope>IDENTIFICATION</scope>
    <source>
        <tissue evidence="8 9">Blood</tissue>
    </source>
</reference>
<feature type="region of interest" description="Disordered" evidence="5">
    <location>
        <begin position="34"/>
        <end position="79"/>
    </location>
</feature>
<name>A0ABM4LF24_EQUPR</name>
<dbReference type="Pfam" id="PF00607">
    <property type="entry name" value="Gag_p24"/>
    <property type="match status" value="1"/>
</dbReference>
<keyword evidence="1" id="KW-0479">Metal-binding</keyword>